<dbReference type="Gene3D" id="3.40.50.1240">
    <property type="entry name" value="Phosphoglycerate mutase-like"/>
    <property type="match status" value="1"/>
</dbReference>
<evidence type="ECO:0000313" key="1">
    <source>
        <dbReference type="EMBL" id="MCP2260001.1"/>
    </source>
</evidence>
<comment type="caution">
    <text evidence="1">The sequence shown here is derived from an EMBL/GenBank/DDBJ whole genome shotgun (WGS) entry which is preliminary data.</text>
</comment>
<dbReference type="CDD" id="cd07067">
    <property type="entry name" value="HP_PGM_like"/>
    <property type="match status" value="1"/>
</dbReference>
<dbReference type="SMART" id="SM00855">
    <property type="entry name" value="PGAM"/>
    <property type="match status" value="1"/>
</dbReference>
<dbReference type="PANTHER" id="PTHR48100">
    <property type="entry name" value="BROAD-SPECIFICITY PHOSPHATASE YOR283W-RELATED"/>
    <property type="match status" value="1"/>
</dbReference>
<dbReference type="Proteomes" id="UP001205311">
    <property type="component" value="Unassembled WGS sequence"/>
</dbReference>
<name>A0ABT1HWX6_STRSD</name>
<dbReference type="InterPro" id="IPR050275">
    <property type="entry name" value="PGM_Phosphatase"/>
</dbReference>
<organism evidence="1 2">
    <name type="scientific">Streptoalloteichus tenebrarius (strain ATCC 17920 / DSM 40477 / JCM 4838 / CBS 697.72 / NBRC 16177 / NCIMB 11028 / NRRL B-12390 / A12253. 1 / ISP 5477)</name>
    <name type="common">Streptomyces tenebrarius</name>
    <dbReference type="NCBI Taxonomy" id="1933"/>
    <lineage>
        <taxon>Bacteria</taxon>
        <taxon>Bacillati</taxon>
        <taxon>Actinomycetota</taxon>
        <taxon>Actinomycetes</taxon>
        <taxon>Pseudonocardiales</taxon>
        <taxon>Pseudonocardiaceae</taxon>
        <taxon>Streptoalloteichus</taxon>
    </lineage>
</organism>
<protein>
    <submittedName>
        <fullName evidence="1">Phosphoglycerate mutase</fullName>
    </submittedName>
</protein>
<reference evidence="1 2" key="1">
    <citation type="submission" date="2022-06" db="EMBL/GenBank/DDBJ databases">
        <title>Genomic Encyclopedia of Archaeal and Bacterial Type Strains, Phase II (KMG-II): from individual species to whole genera.</title>
        <authorList>
            <person name="Goeker M."/>
        </authorList>
    </citation>
    <scope>NUCLEOTIDE SEQUENCE [LARGE SCALE GENOMIC DNA]</scope>
    <source>
        <strain evidence="1 2">DSM 40477</strain>
    </source>
</reference>
<keyword evidence="2" id="KW-1185">Reference proteome</keyword>
<dbReference type="InterPro" id="IPR029033">
    <property type="entry name" value="His_PPase_superfam"/>
</dbReference>
<dbReference type="RefSeq" id="WP_253670880.1">
    <property type="nucleotide sequence ID" value="NZ_JAMTCP010000022.1"/>
</dbReference>
<dbReference type="SUPFAM" id="SSF53254">
    <property type="entry name" value="Phosphoglycerate mutase-like"/>
    <property type="match status" value="1"/>
</dbReference>
<dbReference type="PANTHER" id="PTHR48100:SF1">
    <property type="entry name" value="HISTIDINE PHOSPHATASE FAMILY PROTEIN-RELATED"/>
    <property type="match status" value="1"/>
</dbReference>
<dbReference type="EMBL" id="JAMTCP010000022">
    <property type="protein sequence ID" value="MCP2260001.1"/>
    <property type="molecule type" value="Genomic_DNA"/>
</dbReference>
<accession>A0ABT1HWX6</accession>
<evidence type="ECO:0000313" key="2">
    <source>
        <dbReference type="Proteomes" id="UP001205311"/>
    </source>
</evidence>
<proteinExistence type="predicted"/>
<gene>
    <name evidence="1" type="ORF">LX15_003712</name>
</gene>
<dbReference type="InterPro" id="IPR013078">
    <property type="entry name" value="His_Pase_superF_clade-1"/>
</dbReference>
<dbReference type="Pfam" id="PF00300">
    <property type="entry name" value="His_Phos_1"/>
    <property type="match status" value="1"/>
</dbReference>
<sequence>MTDIVLVRHGETTWHAENRYAGRSEVPLTPHGKEQAERLADWARTAGLAALWCSPQGRARDTAAPVAHATGLEPVVDERLCELGFGRAEGMTTAEMEREFPERLAAFRADPVAHHMPEGEDPRVAVDRGTACLLDITERVPEGRVLVVAHGTLLRLVICHLLGIPVSAYRRVFPVVRNTGITELRIRDDVTSLLQFNTPIEALSV</sequence>